<evidence type="ECO:0000313" key="2">
    <source>
        <dbReference type="Proteomes" id="UP001262032"/>
    </source>
</evidence>
<reference evidence="1" key="1">
    <citation type="submission" date="2023-07" db="EMBL/GenBank/DDBJ databases">
        <title>Sorghum-associated microbial communities from plants grown in Nebraska, USA.</title>
        <authorList>
            <person name="Schachtman D."/>
        </authorList>
    </citation>
    <scope>NUCLEOTIDE SEQUENCE</scope>
    <source>
        <strain evidence="1">BE261</strain>
    </source>
</reference>
<dbReference type="SUPFAM" id="SSF55961">
    <property type="entry name" value="Bet v1-like"/>
    <property type="match status" value="1"/>
</dbReference>
<evidence type="ECO:0000313" key="1">
    <source>
        <dbReference type="EMBL" id="MDR7163931.1"/>
    </source>
</evidence>
<proteinExistence type="predicted"/>
<sequence>MSPWFDRRQPAPAPVAASVHYVSASTNISATRQEVWNFIKPAESSVLVDPQVVRGFSAPGVEGAGEIQVFISIRDGIEHLAAIEVEHVIPYELAVTRTIGDPDSSARSRDFLYDADEGTTVLERGQYFTLPGEAVGQFSQFERHFKLQCQQYVERVRAAVERM</sequence>
<dbReference type="AlphaFoldDB" id="A0AAW8NAR7"/>
<name>A0AAW8NAR7_PSEOX</name>
<accession>A0AAW8NAR7</accession>
<gene>
    <name evidence="1" type="ORF">J2X12_001946</name>
</gene>
<comment type="caution">
    <text evidence="1">The sequence shown here is derived from an EMBL/GenBank/DDBJ whole genome shotgun (WGS) entry which is preliminary data.</text>
</comment>
<dbReference type="Proteomes" id="UP001262032">
    <property type="component" value="Unassembled WGS sequence"/>
</dbReference>
<dbReference type="InterPro" id="IPR023393">
    <property type="entry name" value="START-like_dom_sf"/>
</dbReference>
<dbReference type="Gene3D" id="3.30.530.20">
    <property type="match status" value="1"/>
</dbReference>
<dbReference type="EMBL" id="JAVDWN010000005">
    <property type="protein sequence ID" value="MDR7163931.1"/>
    <property type="molecule type" value="Genomic_DNA"/>
</dbReference>
<dbReference type="RefSeq" id="WP_310112454.1">
    <property type="nucleotide sequence ID" value="NZ_JAVDTN010000007.1"/>
</dbReference>
<dbReference type="GeneID" id="97422869"/>
<organism evidence="1 2">
    <name type="scientific">Pseudarthrobacter oxydans</name>
    <name type="common">Arthrobacter oxydans</name>
    <dbReference type="NCBI Taxonomy" id="1671"/>
    <lineage>
        <taxon>Bacteria</taxon>
        <taxon>Bacillati</taxon>
        <taxon>Actinomycetota</taxon>
        <taxon>Actinomycetes</taxon>
        <taxon>Micrococcales</taxon>
        <taxon>Micrococcaceae</taxon>
        <taxon>Pseudarthrobacter</taxon>
    </lineage>
</organism>
<evidence type="ECO:0008006" key="3">
    <source>
        <dbReference type="Google" id="ProtNLM"/>
    </source>
</evidence>
<protein>
    <recommendedName>
        <fullName evidence="3">Polyketide cyclase / dehydrase and lipid transport</fullName>
    </recommendedName>
</protein>